<gene>
    <name evidence="1" type="ORF">ERS132393_00536</name>
</gene>
<evidence type="ECO:0000313" key="2">
    <source>
        <dbReference type="Proteomes" id="UP000072530"/>
    </source>
</evidence>
<organism evidence="1 2">
    <name type="scientific">Streptococcus suis</name>
    <dbReference type="NCBI Taxonomy" id="1307"/>
    <lineage>
        <taxon>Bacteria</taxon>
        <taxon>Bacillati</taxon>
        <taxon>Bacillota</taxon>
        <taxon>Bacilli</taxon>
        <taxon>Lactobacillales</taxon>
        <taxon>Streptococcaceae</taxon>
        <taxon>Streptococcus</taxon>
    </lineage>
</organism>
<accession>A0A0Z8BD25</accession>
<evidence type="ECO:0000313" key="1">
    <source>
        <dbReference type="EMBL" id="CYU41452.1"/>
    </source>
</evidence>
<sequence>MSRLVVIIHNKLEYKYVYGVRFNGVLFYFTQFKDWQKQKKMMQSAKRIINNKKLRKL</sequence>
<dbReference type="Proteomes" id="UP000072530">
    <property type="component" value="Unassembled WGS sequence"/>
</dbReference>
<dbReference type="AlphaFoldDB" id="A0A0Z8BD25"/>
<name>A0A0Z8BD25_STRSU</name>
<reference evidence="1 2" key="1">
    <citation type="submission" date="2016-02" db="EMBL/GenBank/DDBJ databases">
        <authorList>
            <consortium name="Pathogen Informatics"/>
        </authorList>
    </citation>
    <scope>NUCLEOTIDE SEQUENCE [LARGE SCALE GENOMIC DNA]</scope>
    <source>
        <strain evidence="1 2">LSS31</strain>
    </source>
</reference>
<proteinExistence type="predicted"/>
<dbReference type="RefSeq" id="WP_153596958.1">
    <property type="nucleotide sequence ID" value="NZ_CEDJ01000098.1"/>
</dbReference>
<protein>
    <submittedName>
        <fullName evidence="1">Uncharacterized protein</fullName>
    </submittedName>
</protein>
<dbReference type="EMBL" id="FIGG01000001">
    <property type="protein sequence ID" value="CYU41452.1"/>
    <property type="molecule type" value="Genomic_DNA"/>
</dbReference>